<organism evidence="1">
    <name type="scientific">Rhizophora mucronata</name>
    <name type="common">Asiatic mangrove</name>
    <dbReference type="NCBI Taxonomy" id="61149"/>
    <lineage>
        <taxon>Eukaryota</taxon>
        <taxon>Viridiplantae</taxon>
        <taxon>Streptophyta</taxon>
        <taxon>Embryophyta</taxon>
        <taxon>Tracheophyta</taxon>
        <taxon>Spermatophyta</taxon>
        <taxon>Magnoliopsida</taxon>
        <taxon>eudicotyledons</taxon>
        <taxon>Gunneridae</taxon>
        <taxon>Pentapetalae</taxon>
        <taxon>rosids</taxon>
        <taxon>fabids</taxon>
        <taxon>Malpighiales</taxon>
        <taxon>Rhizophoraceae</taxon>
        <taxon>Rhizophora</taxon>
    </lineage>
</organism>
<dbReference type="EMBL" id="GGEC01001257">
    <property type="protein sequence ID" value="MBW81740.1"/>
    <property type="molecule type" value="Transcribed_RNA"/>
</dbReference>
<sequence length="36" mass="4126">MQLPQSIFNIVLLRKTMILKNYSFIVLTHLLPGIGI</sequence>
<name>A0A2P2IKH7_RHIMU</name>
<evidence type="ECO:0000313" key="1">
    <source>
        <dbReference type="EMBL" id="MBW81740.1"/>
    </source>
</evidence>
<accession>A0A2P2IKH7</accession>
<protein>
    <submittedName>
        <fullName evidence="1">Protein SMG7 isoform X1</fullName>
    </submittedName>
</protein>
<proteinExistence type="predicted"/>
<reference evidence="1" key="1">
    <citation type="submission" date="2018-02" db="EMBL/GenBank/DDBJ databases">
        <title>Rhizophora mucronata_Transcriptome.</title>
        <authorList>
            <person name="Meera S.P."/>
            <person name="Sreeshan A."/>
            <person name="Augustine A."/>
        </authorList>
    </citation>
    <scope>NUCLEOTIDE SEQUENCE</scope>
    <source>
        <tissue evidence="1">Leaf</tissue>
    </source>
</reference>
<dbReference type="AlphaFoldDB" id="A0A2P2IKH7"/>